<dbReference type="Gene3D" id="1.10.150.130">
    <property type="match status" value="1"/>
</dbReference>
<dbReference type="InterPro" id="IPR010998">
    <property type="entry name" value="Integrase_recombinase_N"/>
</dbReference>
<evidence type="ECO:0000259" key="6">
    <source>
        <dbReference type="PROSITE" id="PS51900"/>
    </source>
</evidence>
<dbReference type="EMBL" id="JABMCH010000067">
    <property type="protein sequence ID" value="NUU48099.1"/>
    <property type="molecule type" value="Genomic_DNA"/>
</dbReference>
<dbReference type="InterPro" id="IPR044068">
    <property type="entry name" value="CB"/>
</dbReference>
<dbReference type="InterPro" id="IPR052925">
    <property type="entry name" value="Phage_Integrase-like_Recomb"/>
</dbReference>
<dbReference type="InterPro" id="IPR002104">
    <property type="entry name" value="Integrase_catalytic"/>
</dbReference>
<dbReference type="Proteomes" id="UP000536441">
    <property type="component" value="Unassembled WGS sequence"/>
</dbReference>
<dbReference type="PANTHER" id="PTHR34605:SF3">
    <property type="entry name" value="P CELL-TYPE AGGLUTINATION PROTEIN MAP4-LIKE-RELATED"/>
    <property type="match status" value="1"/>
</dbReference>
<name>A0A7Y6B646_9SPHN</name>
<dbReference type="SUPFAM" id="SSF56349">
    <property type="entry name" value="DNA breaking-rejoining enzymes"/>
    <property type="match status" value="1"/>
</dbReference>
<evidence type="ECO:0000256" key="3">
    <source>
        <dbReference type="ARBA" id="ARBA00023172"/>
    </source>
</evidence>
<dbReference type="InterPro" id="IPR004107">
    <property type="entry name" value="Integrase_SAM-like_N"/>
</dbReference>
<proteinExistence type="predicted"/>
<dbReference type="PROSITE" id="PS51898">
    <property type="entry name" value="TYR_RECOMBINASE"/>
    <property type="match status" value="1"/>
</dbReference>
<dbReference type="Gene3D" id="1.10.443.10">
    <property type="entry name" value="Intergrase catalytic core"/>
    <property type="match status" value="1"/>
</dbReference>
<dbReference type="InterPro" id="IPR011010">
    <property type="entry name" value="DNA_brk_join_enz"/>
</dbReference>
<protein>
    <submittedName>
        <fullName evidence="7">Tyrosine-type recombinase/integrase</fullName>
    </submittedName>
</protein>
<comment type="caution">
    <text evidence="7">The sequence shown here is derived from an EMBL/GenBank/DDBJ whole genome shotgun (WGS) entry which is preliminary data.</text>
</comment>
<feature type="domain" description="Core-binding (CB)" evidence="6">
    <location>
        <begin position="37"/>
        <end position="117"/>
    </location>
</feature>
<gene>
    <name evidence="7" type="ORF">HP438_14090</name>
</gene>
<dbReference type="CDD" id="cd00799">
    <property type="entry name" value="INT_Cre_C"/>
    <property type="match status" value="1"/>
</dbReference>
<keyword evidence="1" id="KW-0229">DNA integration</keyword>
<accession>A0A7Y6B646</accession>
<evidence type="ECO:0000313" key="8">
    <source>
        <dbReference type="Proteomes" id="UP000536441"/>
    </source>
</evidence>
<evidence type="ECO:0000259" key="5">
    <source>
        <dbReference type="PROSITE" id="PS51898"/>
    </source>
</evidence>
<evidence type="ECO:0000313" key="7">
    <source>
        <dbReference type="EMBL" id="NUU48099.1"/>
    </source>
</evidence>
<dbReference type="SUPFAM" id="SSF47823">
    <property type="entry name" value="lambda integrase-like, N-terminal domain"/>
    <property type="match status" value="1"/>
</dbReference>
<dbReference type="PANTHER" id="PTHR34605">
    <property type="entry name" value="PHAGE_INTEGRASE DOMAIN-CONTAINING PROTEIN"/>
    <property type="match status" value="1"/>
</dbReference>
<dbReference type="GeneID" id="78487636"/>
<dbReference type="RefSeq" id="WP_082049422.1">
    <property type="nucleotide sequence ID" value="NZ_CBCRYR010000003.1"/>
</dbReference>
<dbReference type="GO" id="GO:0006310">
    <property type="term" value="P:DNA recombination"/>
    <property type="evidence" value="ECO:0007669"/>
    <property type="project" value="UniProtKB-KW"/>
</dbReference>
<dbReference type="GO" id="GO:0003677">
    <property type="term" value="F:DNA binding"/>
    <property type="evidence" value="ECO:0007669"/>
    <property type="project" value="UniProtKB-UniRule"/>
</dbReference>
<dbReference type="PROSITE" id="PS51900">
    <property type="entry name" value="CB"/>
    <property type="match status" value="1"/>
</dbReference>
<keyword evidence="2 4" id="KW-0238">DNA-binding</keyword>
<sequence length="344" mass="37752">MTIDDDEPIADDHSQLDDRQSLVNVAQANLPLAGLGIDDQERIARYMERASSSATLRAYRSDWAIFEQWCAARALVTLPATPVTVAAFLTDLADQGRARSTIGRRLAAIIFAHRAAGHPPPTDQVNANILERAMRGVRADKRDQPVAKKRAADGDILRDMLRAIDGDSVRSLRDRALLAVGMGGAFRRSELVAIRFSQVTELAEGLRIHVPHAKGDQLGRGADVVIPDRRRIAPVALYKAWISAAPITDGFLFRKLTPQGRLTEKPMSDRGVALVVKARAAAAGYDPELFSGHSLRAGFLTEAGRQGANLFKMKDHSRHRSIETVSGYVRDHEAFRDHAGDKFL</sequence>
<keyword evidence="3" id="KW-0233">DNA recombination</keyword>
<dbReference type="Pfam" id="PF02899">
    <property type="entry name" value="Phage_int_SAM_1"/>
    <property type="match status" value="1"/>
</dbReference>
<dbReference type="InterPro" id="IPR013762">
    <property type="entry name" value="Integrase-like_cat_sf"/>
</dbReference>
<organism evidence="7 8">
    <name type="scientific">Sphingomonas zeae</name>
    <dbReference type="NCBI Taxonomy" id="1646122"/>
    <lineage>
        <taxon>Bacteria</taxon>
        <taxon>Pseudomonadati</taxon>
        <taxon>Pseudomonadota</taxon>
        <taxon>Alphaproteobacteria</taxon>
        <taxon>Sphingomonadales</taxon>
        <taxon>Sphingomonadaceae</taxon>
        <taxon>Sphingomonas</taxon>
    </lineage>
</organism>
<keyword evidence="8" id="KW-1185">Reference proteome</keyword>
<evidence type="ECO:0000256" key="2">
    <source>
        <dbReference type="ARBA" id="ARBA00023125"/>
    </source>
</evidence>
<evidence type="ECO:0000256" key="1">
    <source>
        <dbReference type="ARBA" id="ARBA00022908"/>
    </source>
</evidence>
<dbReference type="AlphaFoldDB" id="A0A7Y6B646"/>
<dbReference type="GO" id="GO:0015074">
    <property type="term" value="P:DNA integration"/>
    <property type="evidence" value="ECO:0007669"/>
    <property type="project" value="UniProtKB-KW"/>
</dbReference>
<dbReference type="Pfam" id="PF00589">
    <property type="entry name" value="Phage_integrase"/>
    <property type="match status" value="1"/>
</dbReference>
<feature type="domain" description="Tyr recombinase" evidence="5">
    <location>
        <begin position="147"/>
        <end position="344"/>
    </location>
</feature>
<reference evidence="7 8" key="1">
    <citation type="submission" date="2020-05" db="EMBL/GenBank/DDBJ databases">
        <title>Genome Sequencing of Type Strains.</title>
        <authorList>
            <person name="Lemaire J.F."/>
            <person name="Inderbitzin P."/>
            <person name="Gregorio O.A."/>
            <person name="Collins S.B."/>
            <person name="Wespe N."/>
            <person name="Knight-Connoni V."/>
        </authorList>
    </citation>
    <scope>NUCLEOTIDE SEQUENCE [LARGE SCALE GENOMIC DNA]</scope>
    <source>
        <strain evidence="7 8">DSM 100049</strain>
    </source>
</reference>
<evidence type="ECO:0000256" key="4">
    <source>
        <dbReference type="PROSITE-ProRule" id="PRU01248"/>
    </source>
</evidence>